<evidence type="ECO:0000256" key="11">
    <source>
        <dbReference type="ARBA" id="ARBA00039759"/>
    </source>
</evidence>
<dbReference type="GO" id="GO:0006303">
    <property type="term" value="P:double-strand break repair via nonhomologous end joining"/>
    <property type="evidence" value="ECO:0007669"/>
    <property type="project" value="TreeGrafter"/>
</dbReference>
<dbReference type="SUPFAM" id="SSF56281">
    <property type="entry name" value="Metallo-hydrolase/oxidoreductase"/>
    <property type="match status" value="1"/>
</dbReference>
<keyword evidence="16" id="KW-1185">Reference proteome</keyword>
<dbReference type="GO" id="GO:0035312">
    <property type="term" value="F:5'-3' DNA exonuclease activity"/>
    <property type="evidence" value="ECO:0007669"/>
    <property type="project" value="TreeGrafter"/>
</dbReference>
<evidence type="ECO:0000256" key="3">
    <source>
        <dbReference type="ARBA" id="ARBA00022722"/>
    </source>
</evidence>
<evidence type="ECO:0000256" key="10">
    <source>
        <dbReference type="ARBA" id="ARBA00023242"/>
    </source>
</evidence>
<evidence type="ECO:0000256" key="7">
    <source>
        <dbReference type="ARBA" id="ARBA00022839"/>
    </source>
</evidence>
<dbReference type="GO" id="GO:0036297">
    <property type="term" value="P:interstrand cross-link repair"/>
    <property type="evidence" value="ECO:0007669"/>
    <property type="project" value="TreeGrafter"/>
</dbReference>
<keyword evidence="6" id="KW-0378">Hydrolase</keyword>
<keyword evidence="4" id="KW-0255">Endonuclease</keyword>
<dbReference type="Gene3D" id="3.60.15.10">
    <property type="entry name" value="Ribonuclease Z/Hydroxyacylglutathione hydrolase-like"/>
    <property type="match status" value="1"/>
</dbReference>
<evidence type="ECO:0000256" key="5">
    <source>
        <dbReference type="ARBA" id="ARBA00022763"/>
    </source>
</evidence>
<keyword evidence="3" id="KW-0540">Nuclease</keyword>
<sequence>GAQVGGGGGAERSEKWGPTEFSLGFLPAWDVDLALPDAVRVGEMSVFRGSISEYPGVIVDHFVPANCERGRFFFLSHCHRDHMTGLGSPNIVAALQKWKTNLLCSEVTQSLLLKDPEFTGLAPYLRALPMEEPIVMSLEASGAHEKLSFTVTLLPAGHCPGSSMFFFQGNHGNVLYTGDFRLTLEETKRLRPLHCGGSLLEISTLYVDTTFCHPIATEIPSRDTSRDIILKLVERWLAKDPTNVVHLQCAFFGYEHIFMGIHKKFKTKIHIAPWKMNAYREISAVTDCLTTNGDSTNIHTCTYKKGQNEKKEKSGLPCGSCQRNGAPPNVLRIKPSTQWFLFNKKSTTHPCVFLQQSNKFRVIHSMHASFRELRDFITYVRPRRIVPCVIPFGDASLSDVCARLKGLLPQTEVGSGCVESEEQRKRLKRSHSQKSRMKMLLWLLRAARIAGRRVTSPSTSSQAQGSPRRQWKQRRQFSHTLRATALVSLYRHC</sequence>
<gene>
    <name evidence="15" type="ORF">GBAR_LOCUS23068</name>
</gene>
<evidence type="ECO:0000313" key="16">
    <source>
        <dbReference type="Proteomes" id="UP001174909"/>
    </source>
</evidence>
<evidence type="ECO:0000256" key="2">
    <source>
        <dbReference type="ARBA" id="ARBA00010304"/>
    </source>
</evidence>
<evidence type="ECO:0000256" key="13">
    <source>
        <dbReference type="SAM" id="MobiDB-lite"/>
    </source>
</evidence>
<dbReference type="GO" id="GO:0000723">
    <property type="term" value="P:telomere maintenance"/>
    <property type="evidence" value="ECO:0007669"/>
    <property type="project" value="TreeGrafter"/>
</dbReference>
<feature type="non-terminal residue" evidence="15">
    <location>
        <position position="493"/>
    </location>
</feature>
<evidence type="ECO:0000259" key="14">
    <source>
        <dbReference type="Pfam" id="PF07522"/>
    </source>
</evidence>
<dbReference type="GO" id="GO:0006310">
    <property type="term" value="P:DNA recombination"/>
    <property type="evidence" value="ECO:0007669"/>
    <property type="project" value="UniProtKB-KW"/>
</dbReference>
<evidence type="ECO:0000256" key="6">
    <source>
        <dbReference type="ARBA" id="ARBA00022801"/>
    </source>
</evidence>
<keyword evidence="9" id="KW-0234">DNA repair</keyword>
<keyword evidence="5" id="KW-0227">DNA damage</keyword>
<keyword evidence="8" id="KW-0233">DNA recombination</keyword>
<feature type="domain" description="DNA repair metallo-beta-lactamase" evidence="14">
    <location>
        <begin position="285"/>
        <end position="390"/>
    </location>
</feature>
<dbReference type="Gene3D" id="3.40.50.12650">
    <property type="match status" value="1"/>
</dbReference>
<feature type="region of interest" description="Disordered" evidence="13">
    <location>
        <begin position="453"/>
        <end position="475"/>
    </location>
</feature>
<dbReference type="GO" id="GO:0004519">
    <property type="term" value="F:endonuclease activity"/>
    <property type="evidence" value="ECO:0007669"/>
    <property type="project" value="UniProtKB-KW"/>
</dbReference>
<reference evidence="15" key="1">
    <citation type="submission" date="2023-03" db="EMBL/GenBank/DDBJ databases">
        <authorList>
            <person name="Steffen K."/>
            <person name="Cardenas P."/>
        </authorList>
    </citation>
    <scope>NUCLEOTIDE SEQUENCE</scope>
</reference>
<feature type="compositionally biased region" description="Polar residues" evidence="13">
    <location>
        <begin position="455"/>
        <end position="467"/>
    </location>
</feature>
<comment type="similarity">
    <text evidence="2">Belongs to the DNA repair metallo-beta-lactamase (DRMBL) family.</text>
</comment>
<organism evidence="15 16">
    <name type="scientific">Geodia barretti</name>
    <name type="common">Barrett's horny sponge</name>
    <dbReference type="NCBI Taxonomy" id="519541"/>
    <lineage>
        <taxon>Eukaryota</taxon>
        <taxon>Metazoa</taxon>
        <taxon>Porifera</taxon>
        <taxon>Demospongiae</taxon>
        <taxon>Heteroscleromorpha</taxon>
        <taxon>Tetractinellida</taxon>
        <taxon>Astrophorina</taxon>
        <taxon>Geodiidae</taxon>
        <taxon>Geodia</taxon>
    </lineage>
</organism>
<evidence type="ECO:0000256" key="12">
    <source>
        <dbReference type="ARBA" id="ARBA00042677"/>
    </source>
</evidence>
<comment type="subcellular location">
    <subcellularLocation>
        <location evidence="1">Nucleus</location>
    </subcellularLocation>
</comment>
<evidence type="ECO:0000256" key="9">
    <source>
        <dbReference type="ARBA" id="ARBA00023204"/>
    </source>
</evidence>
<evidence type="ECO:0000256" key="8">
    <source>
        <dbReference type="ARBA" id="ARBA00023172"/>
    </source>
</evidence>
<dbReference type="PANTHER" id="PTHR23240">
    <property type="entry name" value="DNA CROSS-LINK REPAIR PROTEIN PSO2/SNM1-RELATED"/>
    <property type="match status" value="1"/>
</dbReference>
<dbReference type="EMBL" id="CASHTH010003191">
    <property type="protein sequence ID" value="CAI8041491.1"/>
    <property type="molecule type" value="Genomic_DNA"/>
</dbReference>
<dbReference type="PANTHER" id="PTHR23240:SF8">
    <property type="entry name" value="PROTEIN ARTEMIS"/>
    <property type="match status" value="1"/>
</dbReference>
<dbReference type="Proteomes" id="UP001174909">
    <property type="component" value="Unassembled WGS sequence"/>
</dbReference>
<keyword evidence="7" id="KW-0269">Exonuclease</keyword>
<name>A0AA35T660_GEOBA</name>
<dbReference type="GO" id="GO:0005634">
    <property type="term" value="C:nucleus"/>
    <property type="evidence" value="ECO:0007669"/>
    <property type="project" value="UniProtKB-SubCell"/>
</dbReference>
<proteinExistence type="inferred from homology"/>
<evidence type="ECO:0000256" key="1">
    <source>
        <dbReference type="ARBA" id="ARBA00004123"/>
    </source>
</evidence>
<evidence type="ECO:0000256" key="4">
    <source>
        <dbReference type="ARBA" id="ARBA00022759"/>
    </source>
</evidence>
<protein>
    <recommendedName>
        <fullName evidence="11">Protein artemis</fullName>
    </recommendedName>
    <alternativeName>
        <fullName evidence="12">DNA cross-link repair 1C protein</fullName>
    </alternativeName>
</protein>
<accession>A0AA35T660</accession>
<dbReference type="InterPro" id="IPR036866">
    <property type="entry name" value="RibonucZ/Hydroxyglut_hydro"/>
</dbReference>
<dbReference type="Pfam" id="PF07522">
    <property type="entry name" value="DRMBL"/>
    <property type="match status" value="1"/>
</dbReference>
<evidence type="ECO:0000313" key="15">
    <source>
        <dbReference type="EMBL" id="CAI8041491.1"/>
    </source>
</evidence>
<dbReference type="InterPro" id="IPR011084">
    <property type="entry name" value="DRMBL"/>
</dbReference>
<dbReference type="GO" id="GO:0003684">
    <property type="term" value="F:damaged DNA binding"/>
    <property type="evidence" value="ECO:0007669"/>
    <property type="project" value="TreeGrafter"/>
</dbReference>
<keyword evidence="10" id="KW-0539">Nucleus</keyword>
<dbReference type="AlphaFoldDB" id="A0AA35T660"/>
<comment type="caution">
    <text evidence="15">The sequence shown here is derived from an EMBL/GenBank/DDBJ whole genome shotgun (WGS) entry which is preliminary data.</text>
</comment>